<feature type="compositionally biased region" description="Basic and acidic residues" evidence="1">
    <location>
        <begin position="153"/>
        <end position="170"/>
    </location>
</feature>
<feature type="compositionally biased region" description="Low complexity" evidence="1">
    <location>
        <begin position="109"/>
        <end position="131"/>
    </location>
</feature>
<dbReference type="AlphaFoldDB" id="A0A8C6GGW3"/>
<dbReference type="GO" id="GO:0045880">
    <property type="term" value="P:positive regulation of smoothened signaling pathway"/>
    <property type="evidence" value="ECO:0007669"/>
    <property type="project" value="Ensembl"/>
</dbReference>
<dbReference type="Ensembl" id="ENSMSIT00000007371.1">
    <property type="protein sequence ID" value="ENSMSIP00000005828.1"/>
    <property type="gene ID" value="ENSMSIG00000005241.1"/>
</dbReference>
<dbReference type="Pfam" id="PF15764">
    <property type="entry name" value="DUF4693"/>
    <property type="match status" value="1"/>
</dbReference>
<protein>
    <submittedName>
        <fullName evidence="2">Tubulin epsilon and delta complex 2</fullName>
    </submittedName>
</protein>
<dbReference type="PANTHER" id="PTHR14870:SF1">
    <property type="entry name" value="TUBULIN EPSILON AND DELTA COMPLEX PROTEIN 2"/>
    <property type="match status" value="1"/>
</dbReference>
<dbReference type="PANTHER" id="PTHR14870">
    <property type="entry name" value="TUBULIN EPSILON AND DELTA COMPLEX PROTEIN 2"/>
    <property type="match status" value="1"/>
</dbReference>
<dbReference type="GO" id="GO:0005814">
    <property type="term" value="C:centriole"/>
    <property type="evidence" value="ECO:0007669"/>
    <property type="project" value="Ensembl"/>
</dbReference>
<reference evidence="2" key="1">
    <citation type="submission" date="2025-08" db="UniProtKB">
        <authorList>
            <consortium name="Ensembl"/>
        </authorList>
    </citation>
    <scope>IDENTIFICATION</scope>
</reference>
<dbReference type="Proteomes" id="UP000694415">
    <property type="component" value="Unplaced"/>
</dbReference>
<dbReference type="InterPro" id="IPR031518">
    <property type="entry name" value="DUF4693"/>
</dbReference>
<organism evidence="2 3">
    <name type="scientific">Mus spicilegus</name>
    <name type="common">Mound-building mouse</name>
    <dbReference type="NCBI Taxonomy" id="10103"/>
    <lineage>
        <taxon>Eukaryota</taxon>
        <taxon>Metazoa</taxon>
        <taxon>Chordata</taxon>
        <taxon>Craniata</taxon>
        <taxon>Vertebrata</taxon>
        <taxon>Euteleostomi</taxon>
        <taxon>Mammalia</taxon>
        <taxon>Eutheria</taxon>
        <taxon>Euarchontoglires</taxon>
        <taxon>Glires</taxon>
        <taxon>Rodentia</taxon>
        <taxon>Myomorpha</taxon>
        <taxon>Muroidea</taxon>
        <taxon>Muridae</taxon>
        <taxon>Murinae</taxon>
        <taxon>Mus</taxon>
        <taxon>Mus</taxon>
    </lineage>
</organism>
<keyword evidence="3" id="KW-1185">Reference proteome</keyword>
<name>A0A8C6GGW3_MUSSI</name>
<evidence type="ECO:0000313" key="2">
    <source>
        <dbReference type="Ensembl" id="ENSMSIP00000005828.1"/>
    </source>
</evidence>
<dbReference type="GeneTree" id="ENSGT00390000011149"/>
<evidence type="ECO:0000256" key="1">
    <source>
        <dbReference type="SAM" id="MobiDB-lite"/>
    </source>
</evidence>
<proteinExistence type="predicted"/>
<feature type="region of interest" description="Disordered" evidence="1">
    <location>
        <begin position="53"/>
        <end position="76"/>
    </location>
</feature>
<feature type="region of interest" description="Disordered" evidence="1">
    <location>
        <begin position="94"/>
        <end position="187"/>
    </location>
</feature>
<sequence>MLGVKGNYLLPADCAHRLVAELQGALDSCADRQRQLERSLRVSRRLLQVWEPARTPSPVPETKEEDPSPACAPSSQDLEELELLTQALEKAVRVRKGVSNAGQRDRTPTLTSKAATSGAAASSHPRAPSRGGSRVLGTRSTKAIQRATAPAKDYPEYRLRSKGDKTHVRTQDQTTGYGPDLRDQQMTPSSAHHTTELFTLKEKGTLLQLPEDFRKAVSRNSWLWAQLNSARTNDSTDATRAAKTQFLHKLQMASGCSSHRPSATEVEAHARILRKACMLLRLRMQKELATAPTDWMQEYRCLLTLEGLQTVVGQCLHRIQVLQAAVTEQLPGECLAETCTQASSVCGGEVDSACSPELLLYASTEELQTLATLKLQVALLHQQIHLEKVLMAELLPLINTQDPGGPPWLALCRATYSLLCEGGECFLTVLRDDPAD</sequence>
<accession>A0A8C6GGW3</accession>
<reference evidence="2" key="2">
    <citation type="submission" date="2025-09" db="UniProtKB">
        <authorList>
            <consortium name="Ensembl"/>
        </authorList>
    </citation>
    <scope>IDENTIFICATION</scope>
</reference>
<dbReference type="GO" id="GO:0005929">
    <property type="term" value="C:cilium"/>
    <property type="evidence" value="ECO:0007669"/>
    <property type="project" value="Ensembl"/>
</dbReference>
<evidence type="ECO:0000313" key="3">
    <source>
        <dbReference type="Proteomes" id="UP000694415"/>
    </source>
</evidence>